<dbReference type="Proteomes" id="UP000185363">
    <property type="component" value="Segment"/>
</dbReference>
<dbReference type="Proteomes" id="UP000185380">
    <property type="component" value="Segment"/>
</dbReference>
<keyword evidence="48" id="KW-1185">Reference proteome</keyword>
<dbReference type="EMBL" id="KJ019162">
    <property type="protein sequence ID" value="AIX46480.1"/>
    <property type="molecule type" value="Genomic_DNA"/>
</dbReference>
<evidence type="ECO:0000313" key="1">
    <source>
        <dbReference type="EMBL" id="AIX14819.1"/>
    </source>
</evidence>
<dbReference type="EMBL" id="KJ019120">
    <property type="protein sequence ID" value="AIX36407.1"/>
    <property type="molecule type" value="Genomic_DNA"/>
</dbReference>
<dbReference type="EMBL" id="KJ019083">
    <property type="protein sequence ID" value="AIX27139.1"/>
    <property type="molecule type" value="Genomic_DNA"/>
</dbReference>
<dbReference type="EMBL" id="KJ019031">
    <property type="protein sequence ID" value="AIX15463.1"/>
    <property type="molecule type" value="Genomic_DNA"/>
</dbReference>
<dbReference type="Proteomes" id="UP000185364">
    <property type="component" value="Segment"/>
</dbReference>
<dbReference type="Proteomes" id="UP000185362">
    <property type="component" value="Segment"/>
</dbReference>
<dbReference type="EMBL" id="KJ019160">
    <property type="protein sequence ID" value="AIX46043.1"/>
    <property type="molecule type" value="Genomic_DNA"/>
</dbReference>
<dbReference type="EMBL" id="KJ019047">
    <property type="protein sequence ID" value="AIX19009.1"/>
    <property type="molecule type" value="Genomic_DNA"/>
</dbReference>
<evidence type="ECO:0000313" key="30">
    <source>
        <dbReference type="EMBL" id="AIX36407.1"/>
    </source>
</evidence>
<dbReference type="EMBL" id="KJ019115">
    <property type="protein sequence ID" value="AIX35329.1"/>
    <property type="molecule type" value="Genomic_DNA"/>
</dbReference>
<evidence type="ECO:0000313" key="48">
    <source>
        <dbReference type="Proteomes" id="UP000185365"/>
    </source>
</evidence>
<dbReference type="EMBL" id="KJ019131">
    <property type="protein sequence ID" value="AIX38856.1"/>
    <property type="molecule type" value="Genomic_DNA"/>
</dbReference>
<evidence type="ECO:0000313" key="15">
    <source>
        <dbReference type="EMBL" id="AIX24766.1"/>
    </source>
</evidence>
<dbReference type="EMBL" id="KJ019118">
    <property type="protein sequence ID" value="AIX35970.1"/>
    <property type="molecule type" value="Genomic_DNA"/>
</dbReference>
<evidence type="ECO:0000313" key="27">
    <source>
        <dbReference type="EMBL" id="AIX35751.1"/>
    </source>
</evidence>
<evidence type="ECO:0000313" key="35">
    <source>
        <dbReference type="EMBL" id="AIX37988.1"/>
    </source>
</evidence>
<dbReference type="Proteomes" id="UP000185356">
    <property type="component" value="Segment"/>
</dbReference>
<protein>
    <submittedName>
        <fullName evidence="22">Uncharacterized protein</fullName>
    </submittedName>
</protein>
<evidence type="ECO:0000313" key="5">
    <source>
        <dbReference type="EMBL" id="AIX16112.1"/>
    </source>
</evidence>
<dbReference type="Proteomes" id="UP000185371">
    <property type="component" value="Segment"/>
</dbReference>
<dbReference type="Proteomes" id="UP000185350">
    <property type="component" value="Segment"/>
</dbReference>
<dbReference type="EMBL" id="KJ019046">
    <property type="protein sequence ID" value="AIX18792.1"/>
    <property type="molecule type" value="Genomic_DNA"/>
</dbReference>
<dbReference type="Proteomes" id="UP000185384">
    <property type="component" value="Segment"/>
</dbReference>
<sequence length="92" mass="10590">MGGAKLSTKITILREKCDPLLAKDKTLPCTAYLVEYVNEGVVEFDIVLAQKQVDIFDHYWDQYKENFKTFSQAAGTVNPRLWEDPQKPKPKK</sequence>
<evidence type="ECO:0000313" key="16">
    <source>
        <dbReference type="EMBL" id="AIX24984.1"/>
    </source>
</evidence>
<dbReference type="EMBL" id="KJ019119">
    <property type="protein sequence ID" value="AIX36190.1"/>
    <property type="molecule type" value="Genomic_DNA"/>
</dbReference>
<dbReference type="EMBL" id="KJ019079">
    <property type="protein sequence ID" value="AIX26285.1"/>
    <property type="molecule type" value="Genomic_DNA"/>
</dbReference>
<gene>
    <name evidence="39" type="ORF">Syn7803C102_206</name>
    <name evidence="40" type="ORF">Syn7803C108_207</name>
    <name evidence="41" type="ORF">Syn7803C109_205</name>
    <name evidence="42" type="ORF">Syn7803C35_206</name>
    <name evidence="43" type="ORF">Syn7803C37_207</name>
    <name evidence="44" type="ORF">Syn7803C39_205</name>
    <name evidence="45" type="ORF">Syn7803C40_207</name>
    <name evidence="1" type="ORF">Syn7803C45_208</name>
    <name evidence="2" type="ORF">Syn7803C46_205</name>
    <name evidence="3" type="ORF">Syn7803C48_205</name>
    <name evidence="4" type="ORF">Syn7803C49_208</name>
    <name evidence="5" type="ORF">Syn7803C54_207</name>
    <name evidence="6" type="ORF">Syn7803C57_205</name>
    <name evidence="7" type="ORF">Syn7803C72_206</name>
    <name evidence="8" type="ORF">Syn7803C73_205</name>
    <name evidence="9" type="ORF">Syn7803C75_206</name>
    <name evidence="10" type="ORF">Syn7803C77_206</name>
    <name evidence="11" type="ORF">Syn7803C88_205</name>
    <name evidence="12" type="ORF">Syn7803C89_207</name>
    <name evidence="13" type="ORF">Syn7803C93_207</name>
    <name evidence="14" type="ORF">Syn7803US104_207</name>
    <name evidence="15" type="ORF">Syn7803US108_206</name>
    <name evidence="16" type="ORF">Syn7803US109_206</name>
    <name evidence="17" type="ORF">Syn7803US110_207</name>
    <name evidence="18" type="ORF">Syn7803US111_205</name>
    <name evidence="19" type="ORF">Syn7803US113_206</name>
    <name evidence="20" type="ORF">Syn7803US114_206</name>
    <name evidence="21" type="ORF">Syn7803US115_205</name>
    <name evidence="22" type="ORF">Syn7803US116_206</name>
    <name evidence="23" type="ORF">Syn7803US122_206</name>
    <name evidence="24" type="ORF">Syn7803US59_207</name>
    <name evidence="25" type="ORF">Syn7803US5_208</name>
    <name evidence="26" type="ORF">Syn7803US61_205</name>
    <name evidence="27" type="ORF">Syn7803US63_205</name>
    <name evidence="28" type="ORF">Syn7803US64_207</name>
    <name evidence="29" type="ORF">Syn7803US65_208</name>
    <name evidence="30" type="ORF">Syn7803US71_205</name>
    <name evidence="31" type="ORF">Syn7803US78_205</name>
    <name evidence="32" type="ORF">Syn7803US80_208</name>
    <name evidence="33" type="ORF">Syn7803US82_206</name>
    <name evidence="34" type="ORF">Syn7803US83_206</name>
    <name evidence="35" type="ORF">Syn7803US85_206</name>
    <name evidence="36" type="ORF">Syn7803US89_205</name>
    <name evidence="37" type="ORF">Syn7803US94_206</name>
    <name evidence="38" type="ORF">Syn7803US95_206</name>
</gene>
<evidence type="ECO:0000313" key="49">
    <source>
        <dbReference type="Proteomes" id="UP000185378"/>
    </source>
</evidence>
<dbReference type="Proteomes" id="UP000185373">
    <property type="component" value="Segment"/>
</dbReference>
<dbReference type="Proteomes" id="UP000185376">
    <property type="component" value="Segment"/>
</dbReference>
<dbReference type="Proteomes" id="UP000185347">
    <property type="component" value="Segment"/>
</dbReference>
<evidence type="ECO:0000313" key="2">
    <source>
        <dbReference type="EMBL" id="AIX15036.1"/>
    </source>
</evidence>
<dbReference type="Proteomes" id="UP000220606">
    <property type="component" value="Segment"/>
</dbReference>
<evidence type="ECO:0000313" key="17">
    <source>
        <dbReference type="EMBL" id="AIX25203.1"/>
    </source>
</evidence>
<evidence type="ECO:0000313" key="31">
    <source>
        <dbReference type="EMBL" id="AIX36624.1"/>
    </source>
</evidence>
<dbReference type="Proteomes" id="UP000185358">
    <property type="component" value="Segment"/>
</dbReference>
<evidence type="ECO:0000313" key="13">
    <source>
        <dbReference type="EMBL" id="AIX22541.1"/>
    </source>
</evidence>
<dbReference type="EMBL" id="KJ019050">
    <property type="protein sequence ID" value="AIX19663.1"/>
    <property type="molecule type" value="Genomic_DNA"/>
</dbReference>
<dbReference type="Proteomes" id="UP000185357">
    <property type="component" value="Segment"/>
</dbReference>
<dbReference type="EMBL" id="KJ019165">
    <property type="protein sequence ID" value="AIX47123.1"/>
    <property type="molecule type" value="Genomic_DNA"/>
</dbReference>
<dbReference type="Proteomes" id="UP000185369">
    <property type="component" value="Segment"/>
</dbReference>
<dbReference type="Proteomes" id="UP000185343">
    <property type="component" value="Segment"/>
</dbReference>
<dbReference type="EMBL" id="KJ019136">
    <property type="protein sequence ID" value="AIX39932.1"/>
    <property type="molecule type" value="Genomic_DNA"/>
</dbReference>
<dbReference type="EMBL" id="KJ019073">
    <property type="protein sequence ID" value="AIX24984.1"/>
    <property type="molecule type" value="Genomic_DNA"/>
</dbReference>
<dbReference type="EMBL" id="KJ019113">
    <property type="protein sequence ID" value="AIX34906.1"/>
    <property type="molecule type" value="Genomic_DNA"/>
</dbReference>
<dbReference type="EMBL" id="KJ019074">
    <property type="protein sequence ID" value="AIX25203.1"/>
    <property type="molecule type" value="Genomic_DNA"/>
</dbReference>
<dbReference type="Proteomes" id="UP000185381">
    <property type="component" value="Genome"/>
</dbReference>
<dbReference type="EMBL" id="KJ019075">
    <property type="protein sequence ID" value="AIX25420.1"/>
    <property type="molecule type" value="Genomic_DNA"/>
</dbReference>
<evidence type="ECO:0000313" key="14">
    <source>
        <dbReference type="EMBL" id="AIX24332.1"/>
    </source>
</evidence>
<dbReference type="Proteomes" id="UP000185352">
    <property type="component" value="Segment"/>
</dbReference>
<dbReference type="EMBL" id="KJ019117">
    <property type="protein sequence ID" value="AIX35751.1"/>
    <property type="molecule type" value="Genomic_DNA"/>
</dbReference>
<dbReference type="Proteomes" id="UP000185361">
    <property type="component" value="Segment"/>
</dbReference>
<evidence type="ECO:0000313" key="42">
    <source>
        <dbReference type="EMBL" id="AIX46043.1"/>
    </source>
</evidence>
<dbReference type="Proteomes" id="UP000185355">
    <property type="component" value="Segment"/>
</dbReference>
<evidence type="ECO:0000313" key="37">
    <source>
        <dbReference type="EMBL" id="AIX38638.1"/>
    </source>
</evidence>
<evidence type="ECO:0000313" key="29">
    <source>
        <dbReference type="EMBL" id="AIX36190.1"/>
    </source>
</evidence>
<evidence type="ECO:0000313" key="24">
    <source>
        <dbReference type="EMBL" id="AIX34686.1"/>
    </source>
</evidence>
<dbReference type="Proteomes" id="UP000185379">
    <property type="component" value="Segment"/>
</dbReference>
<evidence type="ECO:0000313" key="20">
    <source>
        <dbReference type="EMBL" id="AIX26068.1"/>
    </source>
</evidence>
<dbReference type="EMBL" id="KJ019036">
    <property type="protein sequence ID" value="AIX16512.1"/>
    <property type="molecule type" value="Genomic_DNA"/>
</dbReference>
<evidence type="ECO:0000313" key="6">
    <source>
        <dbReference type="EMBL" id="AIX16512.1"/>
    </source>
</evidence>
<dbReference type="Proteomes" id="UP000185382">
    <property type="component" value="Segment"/>
</dbReference>
<evidence type="ECO:0000313" key="8">
    <source>
        <dbReference type="EMBL" id="AIX19009.1"/>
    </source>
</evidence>
<evidence type="ECO:0000313" key="11">
    <source>
        <dbReference type="EMBL" id="AIX21093.1"/>
    </source>
</evidence>
<dbReference type="Proteomes" id="UP000185386">
    <property type="component" value="Segment"/>
</dbReference>
<evidence type="ECO:0000313" key="19">
    <source>
        <dbReference type="EMBL" id="AIX25850.1"/>
    </source>
</evidence>
<evidence type="ECO:0000313" key="40">
    <source>
        <dbReference type="EMBL" id="AIX40569.1"/>
    </source>
</evidence>
<evidence type="ECO:0000313" key="46">
    <source>
        <dbReference type="Proteomes" id="UP000033003"/>
    </source>
</evidence>
<dbReference type="EMBL" id="KJ019034">
    <property type="protein sequence ID" value="AIX16112.1"/>
    <property type="molecule type" value="Genomic_DNA"/>
</dbReference>
<dbReference type="EMBL" id="KJ019125">
    <property type="protein sequence ID" value="AIX37552.1"/>
    <property type="molecule type" value="Genomic_DNA"/>
</dbReference>
<dbReference type="Proteomes" id="UP000185378">
    <property type="component" value="Segment"/>
</dbReference>
<dbReference type="RefSeq" id="YP_009133549.1">
    <property type="nucleotide sequence ID" value="NC_026923.1"/>
</dbReference>
<dbReference type="GeneID" id="24171617"/>
<dbReference type="Proteomes" id="UP000185377">
    <property type="component" value="Segment"/>
</dbReference>
<dbReference type="Proteomes" id="UP000185354">
    <property type="component" value="Segment"/>
</dbReference>
<dbReference type="EMBL" id="KJ019078">
    <property type="protein sequence ID" value="AIX26068.1"/>
    <property type="molecule type" value="Genomic_DNA"/>
</dbReference>
<dbReference type="KEGG" id="vg:24171617"/>
<dbReference type="Proteomes" id="UP000185353">
    <property type="component" value="Segment"/>
</dbReference>
<evidence type="ECO:0000313" key="41">
    <source>
        <dbReference type="EMBL" id="AIX40786.1"/>
    </source>
</evidence>
<evidence type="ECO:0000313" key="18">
    <source>
        <dbReference type="EMBL" id="AIX25420.1"/>
    </source>
</evidence>
<reference evidence="46 47" key="1">
    <citation type="submission" date="2013-12" db="EMBL/GenBank/DDBJ databases">
        <title>Ecological redundancy of diverse viral populations within a natural community.</title>
        <authorList>
            <person name="Gregory A.C."/>
            <person name="LaButti K."/>
            <person name="Copeland A."/>
            <person name="Woyke T."/>
            <person name="Sullivan M.B."/>
        </authorList>
    </citation>
    <scope>NUCLEOTIDE SEQUENCE [LARGE SCALE GENOMIC DNA]</scope>
    <source>
        <strain evidence="39">Syn7803C102</strain>
        <strain evidence="40">Syn7803C108</strain>
        <strain evidence="41">Syn7803C109</strain>
        <strain evidence="42">Syn7803C35</strain>
        <strain evidence="43">Syn7803C37</strain>
        <strain evidence="44">Syn7803C39</strain>
        <strain evidence="45">Syn7803C40</strain>
        <strain evidence="1">Syn7803C45</strain>
        <strain evidence="2">Syn7803C46</strain>
        <strain evidence="3">Syn7803C48</strain>
        <strain evidence="4">Syn7803C49</strain>
        <strain evidence="5">Syn7803C54</strain>
        <strain evidence="6">Syn7803C57</strain>
        <strain evidence="7">Syn7803C72</strain>
        <strain evidence="8">Syn7803C73</strain>
        <strain evidence="9">Syn7803C75</strain>
        <strain evidence="10">Syn7803C77</strain>
        <strain evidence="11">Syn7803C88</strain>
        <strain evidence="12">Syn7803C89</strain>
        <strain evidence="13">Syn7803C93</strain>
        <strain evidence="14">Syn7803US104</strain>
        <strain evidence="15">Syn7803US108</strain>
        <strain evidence="16">Syn7803US109</strain>
        <strain evidence="17">Syn7803US110</strain>
        <strain evidence="18">Syn7803US111</strain>
        <strain evidence="19">Syn7803US113</strain>
        <strain evidence="20">Syn7803US114</strain>
        <strain evidence="21">Syn7803US115</strain>
        <strain evidence="22">Syn7803US116</strain>
        <strain evidence="23">Syn7803US122</strain>
        <strain evidence="25">Syn7803US5</strain>
        <strain evidence="24">Syn7803US59</strain>
        <strain evidence="26">Syn7803US61</strain>
        <strain evidence="27">Syn7803US63</strain>
        <strain evidence="28">Syn7803US64</strain>
        <strain evidence="29">Syn7803US65</strain>
        <strain evidence="30">Syn7803US71</strain>
        <strain evidence="31">Syn7803US78</strain>
        <strain evidence="32">Syn7803US80</strain>
        <strain evidence="33">Syn7803US82</strain>
        <strain evidence="34">Syn7803US83</strain>
        <strain evidence="35">Syn7803US85</strain>
        <strain evidence="36">Syn7803US89</strain>
        <strain evidence="37">Syn7803US94</strain>
        <strain evidence="38">Syn7803US95</strain>
    </source>
</reference>
<evidence type="ECO:0000313" key="36">
    <source>
        <dbReference type="EMBL" id="AIX38420.1"/>
    </source>
</evidence>
<dbReference type="Proteomes" id="UP000185344">
    <property type="component" value="Segment"/>
</dbReference>
<dbReference type="EMBL" id="KJ019140">
    <property type="protein sequence ID" value="AIX40786.1"/>
    <property type="molecule type" value="Genomic_DNA"/>
</dbReference>
<dbReference type="EMBL" id="KJ019129">
    <property type="protein sequence ID" value="AIX38420.1"/>
    <property type="molecule type" value="Genomic_DNA"/>
</dbReference>
<evidence type="ECO:0000313" key="32">
    <source>
        <dbReference type="EMBL" id="AIX37334.1"/>
    </source>
</evidence>
<dbReference type="Proteomes" id="UP000185385">
    <property type="component" value="Segment"/>
</dbReference>
<dbReference type="Proteomes" id="UP000185348">
    <property type="component" value="Segment"/>
</dbReference>
<evidence type="ECO:0000313" key="47">
    <source>
        <dbReference type="Proteomes" id="UP000185343"/>
    </source>
</evidence>
<dbReference type="Proteomes" id="UP000185368">
    <property type="component" value="Segment"/>
</dbReference>
<dbReference type="Proteomes" id="UP000185374">
    <property type="component" value="Segment"/>
</dbReference>
<dbReference type="EMBL" id="KJ019057">
    <property type="protein sequence ID" value="AIX21312.1"/>
    <property type="molecule type" value="Genomic_DNA"/>
</dbReference>
<dbReference type="Proteomes" id="UP000185345">
    <property type="component" value="Segment"/>
</dbReference>
<evidence type="ECO:0000313" key="39">
    <source>
        <dbReference type="EMBL" id="AIX39932.1"/>
    </source>
</evidence>
<name>A0A0E3HEB4_9CAUD</name>
<proteinExistence type="predicted"/>
<dbReference type="EMBL" id="KJ019130">
    <property type="protein sequence ID" value="AIX38638.1"/>
    <property type="molecule type" value="Genomic_DNA"/>
</dbReference>
<dbReference type="EMBL" id="KJ019126">
    <property type="protein sequence ID" value="AIX37770.1"/>
    <property type="molecule type" value="Genomic_DNA"/>
</dbReference>
<dbReference type="Proteomes" id="UP000185349">
    <property type="component" value="Segment"/>
</dbReference>
<dbReference type="EMBL" id="KJ019124">
    <property type="protein sequence ID" value="AIX37334.1"/>
    <property type="molecule type" value="Genomic_DNA"/>
</dbReference>
<dbReference type="Proteomes" id="UP000185367">
    <property type="component" value="Segment"/>
</dbReference>
<organism evidence="22 49">
    <name type="scientific">Synechococcus phage ACG-2014d</name>
    <dbReference type="NCBI Taxonomy" id="1493509"/>
    <lineage>
        <taxon>Viruses</taxon>
        <taxon>Duplodnaviria</taxon>
        <taxon>Heunggongvirae</taxon>
        <taxon>Uroviricota</taxon>
        <taxon>Caudoviricetes</taxon>
        <taxon>Pantevenvirales</taxon>
        <taxon>Kyanoviridae</taxon>
        <taxon>Lowelvirus</taxon>
        <taxon>Lowelvirus tuscon4d</taxon>
    </lineage>
</organism>
<dbReference type="Proteomes" id="UP000185365">
    <property type="component" value="Segment"/>
</dbReference>
<dbReference type="EMBL" id="KJ019029">
    <property type="protein sequence ID" value="AIX15036.1"/>
    <property type="molecule type" value="Genomic_DNA"/>
</dbReference>
<dbReference type="EMBL" id="KJ019080">
    <property type="protein sequence ID" value="AIX26503.1"/>
    <property type="molecule type" value="Genomic_DNA"/>
</dbReference>
<evidence type="ECO:0000313" key="45">
    <source>
        <dbReference type="EMBL" id="AIX47123.1"/>
    </source>
</evidence>
<dbReference type="Proteomes" id="UP000185360">
    <property type="component" value="Genome"/>
</dbReference>
<evidence type="ECO:0000313" key="4">
    <source>
        <dbReference type="EMBL" id="AIX15684.1"/>
    </source>
</evidence>
<dbReference type="Proteomes" id="UP000185375">
    <property type="component" value="Segment"/>
</dbReference>
<dbReference type="EMBL" id="KJ019070">
    <property type="protein sequence ID" value="AIX24332.1"/>
    <property type="molecule type" value="Genomic_DNA"/>
</dbReference>
<dbReference type="Proteomes" id="UP000185359">
    <property type="component" value="Segment"/>
</dbReference>
<evidence type="ECO:0000313" key="33">
    <source>
        <dbReference type="EMBL" id="AIX37552.1"/>
    </source>
</evidence>
<evidence type="ECO:0000313" key="34">
    <source>
        <dbReference type="EMBL" id="AIX37770.1"/>
    </source>
</evidence>
<evidence type="ECO:0000313" key="3">
    <source>
        <dbReference type="EMBL" id="AIX15463.1"/>
    </source>
</evidence>
<dbReference type="OrthoDB" id="24279at10239"/>
<dbReference type="Proteomes" id="UP000185366">
    <property type="component" value="Segment"/>
</dbReference>
<dbReference type="EMBL" id="KJ019028">
    <property type="protein sequence ID" value="AIX14819.1"/>
    <property type="molecule type" value="Genomic_DNA"/>
</dbReference>
<dbReference type="Proteomes" id="UP000185383">
    <property type="component" value="Segment"/>
</dbReference>
<evidence type="ECO:0000313" key="7">
    <source>
        <dbReference type="EMBL" id="AIX18792.1"/>
    </source>
</evidence>
<dbReference type="EMBL" id="KJ019032">
    <property type="protein sequence ID" value="AIX15684.1"/>
    <property type="molecule type" value="Genomic_DNA"/>
</dbReference>
<dbReference type="EMBL" id="KJ019112">
    <property type="protein sequence ID" value="AIX34686.1"/>
    <property type="molecule type" value="Genomic_DNA"/>
</dbReference>
<dbReference type="EMBL" id="KJ019056">
    <property type="protein sequence ID" value="AIX21093.1"/>
    <property type="molecule type" value="Genomic_DNA"/>
</dbReference>
<dbReference type="EMBL" id="KJ019139">
    <property type="protein sequence ID" value="AIX40569.1"/>
    <property type="molecule type" value="Genomic_DNA"/>
</dbReference>
<dbReference type="Proteomes" id="UP000185372">
    <property type="component" value="Genome"/>
</dbReference>
<evidence type="ECO:0000313" key="12">
    <source>
        <dbReference type="EMBL" id="AIX21312.1"/>
    </source>
</evidence>
<evidence type="ECO:0000313" key="10">
    <source>
        <dbReference type="EMBL" id="AIX19663.1"/>
    </source>
</evidence>
<evidence type="ECO:0000313" key="44">
    <source>
        <dbReference type="EMBL" id="AIX46904.1"/>
    </source>
</evidence>
<dbReference type="EMBL" id="KJ019072">
    <property type="protein sequence ID" value="AIX24766.1"/>
    <property type="molecule type" value="Genomic_DNA"/>
</dbReference>
<evidence type="ECO:0000313" key="28">
    <source>
        <dbReference type="EMBL" id="AIX35970.1"/>
    </source>
</evidence>
<dbReference type="EMBL" id="KJ019127">
    <property type="protein sequence ID" value="AIX37988.1"/>
    <property type="molecule type" value="Genomic_DNA"/>
</dbReference>
<evidence type="ECO:0000313" key="38">
    <source>
        <dbReference type="EMBL" id="AIX38856.1"/>
    </source>
</evidence>
<dbReference type="Proteomes" id="UP000033003">
    <property type="component" value="Segment"/>
</dbReference>
<dbReference type="EMBL" id="KJ019077">
    <property type="protein sequence ID" value="AIX25850.1"/>
    <property type="molecule type" value="Genomic_DNA"/>
</dbReference>
<dbReference type="EMBL" id="KJ019062">
    <property type="protein sequence ID" value="AIX22541.1"/>
    <property type="molecule type" value="Genomic_DNA"/>
</dbReference>
<dbReference type="EMBL" id="KJ019048">
    <property type="protein sequence ID" value="AIX19228.1"/>
    <property type="molecule type" value="Genomic_DNA"/>
</dbReference>
<evidence type="ECO:0000313" key="26">
    <source>
        <dbReference type="EMBL" id="AIX35329.1"/>
    </source>
</evidence>
<evidence type="ECO:0000313" key="21">
    <source>
        <dbReference type="EMBL" id="AIX26285.1"/>
    </source>
</evidence>
<evidence type="ECO:0000313" key="43">
    <source>
        <dbReference type="EMBL" id="AIX46480.1"/>
    </source>
</evidence>
<evidence type="ECO:0000313" key="22">
    <source>
        <dbReference type="EMBL" id="AIX26503.1"/>
    </source>
</evidence>
<evidence type="ECO:0000313" key="23">
    <source>
        <dbReference type="EMBL" id="AIX27139.1"/>
    </source>
</evidence>
<dbReference type="EMBL" id="KJ019121">
    <property type="protein sequence ID" value="AIX36624.1"/>
    <property type="molecule type" value="Genomic_DNA"/>
</dbReference>
<dbReference type="Proteomes" id="UP000185346">
    <property type="component" value="Segment"/>
</dbReference>
<dbReference type="Proteomes" id="UP000185351">
    <property type="component" value="Segment"/>
</dbReference>
<evidence type="ECO:0000313" key="9">
    <source>
        <dbReference type="EMBL" id="AIX19228.1"/>
    </source>
</evidence>
<evidence type="ECO:0000313" key="25">
    <source>
        <dbReference type="EMBL" id="AIX34906.1"/>
    </source>
</evidence>
<dbReference type="EMBL" id="KJ019164">
    <property type="protein sequence ID" value="AIX46904.1"/>
    <property type="molecule type" value="Genomic_DNA"/>
</dbReference>
<accession>A0A0E3HEB4</accession>